<dbReference type="EMBL" id="AMZH03002935">
    <property type="protein sequence ID" value="RRT73917.1"/>
    <property type="molecule type" value="Genomic_DNA"/>
</dbReference>
<dbReference type="AlphaFoldDB" id="A0A427ACD5"/>
<name>A0A427ACD5_ENSVE</name>
<evidence type="ECO:0000313" key="3">
    <source>
        <dbReference type="EMBL" id="RRT73917.1"/>
    </source>
</evidence>
<reference evidence="3 4" key="1">
    <citation type="journal article" date="2014" name="Agronomy (Basel)">
        <title>A Draft Genome Sequence for Ensete ventricosum, the Drought-Tolerant Tree Against Hunger.</title>
        <authorList>
            <person name="Harrison J."/>
            <person name="Moore K.A."/>
            <person name="Paszkiewicz K."/>
            <person name="Jones T."/>
            <person name="Grant M."/>
            <person name="Ambacheew D."/>
            <person name="Muzemil S."/>
            <person name="Studholme D.J."/>
        </authorList>
    </citation>
    <scope>NUCLEOTIDE SEQUENCE [LARGE SCALE GENOMIC DNA]</scope>
</reference>
<sequence>MISSRTEQYTEFAGKHWVELYERLLLWTTNAPEFAYQQQDSPRGIVIWPPISKLMRLLCVFVFLIFFLLLFLWRLQASPQEKFVAEVSPPRVEKARPPPAPPAAPLSGSPRGQCEDARPAFVMPHGSRPRWVSFSRVPVFDLSGDDDSLSAVSGG</sequence>
<gene>
    <name evidence="3" type="ORF">B296_00010976</name>
</gene>
<evidence type="ECO:0000313" key="4">
    <source>
        <dbReference type="Proteomes" id="UP000287651"/>
    </source>
</evidence>
<feature type="region of interest" description="Disordered" evidence="1">
    <location>
        <begin position="87"/>
        <end position="128"/>
    </location>
</feature>
<dbReference type="Proteomes" id="UP000287651">
    <property type="component" value="Unassembled WGS sequence"/>
</dbReference>
<accession>A0A427ACD5</accession>
<keyword evidence="2" id="KW-0472">Membrane</keyword>
<evidence type="ECO:0000256" key="2">
    <source>
        <dbReference type="SAM" id="Phobius"/>
    </source>
</evidence>
<keyword evidence="2" id="KW-1133">Transmembrane helix</keyword>
<protein>
    <submittedName>
        <fullName evidence="3">Uncharacterized protein</fullName>
    </submittedName>
</protein>
<comment type="caution">
    <text evidence="3">The sequence shown here is derived from an EMBL/GenBank/DDBJ whole genome shotgun (WGS) entry which is preliminary data.</text>
</comment>
<feature type="transmembrane region" description="Helical" evidence="2">
    <location>
        <begin position="54"/>
        <end position="73"/>
    </location>
</feature>
<organism evidence="3 4">
    <name type="scientific">Ensete ventricosum</name>
    <name type="common">Abyssinian banana</name>
    <name type="synonym">Musa ensete</name>
    <dbReference type="NCBI Taxonomy" id="4639"/>
    <lineage>
        <taxon>Eukaryota</taxon>
        <taxon>Viridiplantae</taxon>
        <taxon>Streptophyta</taxon>
        <taxon>Embryophyta</taxon>
        <taxon>Tracheophyta</taxon>
        <taxon>Spermatophyta</taxon>
        <taxon>Magnoliopsida</taxon>
        <taxon>Liliopsida</taxon>
        <taxon>Zingiberales</taxon>
        <taxon>Musaceae</taxon>
        <taxon>Ensete</taxon>
    </lineage>
</organism>
<evidence type="ECO:0000256" key="1">
    <source>
        <dbReference type="SAM" id="MobiDB-lite"/>
    </source>
</evidence>
<keyword evidence="2" id="KW-0812">Transmembrane</keyword>
<proteinExistence type="predicted"/>